<dbReference type="AlphaFoldDB" id="A0A1M5Q5H6"/>
<name>A0A1M5Q5H6_9BRAD</name>
<reference evidence="1 2" key="1">
    <citation type="submission" date="2016-11" db="EMBL/GenBank/DDBJ databases">
        <authorList>
            <person name="Jaros S."/>
            <person name="Januszkiewicz K."/>
            <person name="Wedrychowicz H."/>
        </authorList>
    </citation>
    <scope>NUCLEOTIDE SEQUENCE [LARGE SCALE GENOMIC DNA]</scope>
    <source>
        <strain evidence="1 2">GAS242</strain>
    </source>
</reference>
<dbReference type="Proteomes" id="UP000190675">
    <property type="component" value="Chromosome I"/>
</dbReference>
<dbReference type="OrthoDB" id="8254129at2"/>
<sequence length="124" mass="14114">MLAFHERLSAIAAGFVLLLLCNPAPGFARGSQVGHDDPWNPEHIERLPPEVRNAVIRMCRDSPRAGHYFATYFNNSHLMKLHFEHLHCDGQAAFCRGDSCLHEEYGSTRGHYRLLKSYYGSKND</sequence>
<evidence type="ECO:0000313" key="2">
    <source>
        <dbReference type="Proteomes" id="UP000190675"/>
    </source>
</evidence>
<dbReference type="RefSeq" id="WP_079568789.1">
    <property type="nucleotide sequence ID" value="NZ_LT670818.1"/>
</dbReference>
<evidence type="ECO:0000313" key="1">
    <source>
        <dbReference type="EMBL" id="SHH09222.1"/>
    </source>
</evidence>
<proteinExistence type="predicted"/>
<gene>
    <name evidence="1" type="ORF">SAMN05444169_5695</name>
</gene>
<accession>A0A1M5Q5H6</accession>
<protein>
    <submittedName>
        <fullName evidence="1">Uncharacterized protein</fullName>
    </submittedName>
</protein>
<organism evidence="1 2">
    <name type="scientific">Bradyrhizobium erythrophlei</name>
    <dbReference type="NCBI Taxonomy" id="1437360"/>
    <lineage>
        <taxon>Bacteria</taxon>
        <taxon>Pseudomonadati</taxon>
        <taxon>Pseudomonadota</taxon>
        <taxon>Alphaproteobacteria</taxon>
        <taxon>Hyphomicrobiales</taxon>
        <taxon>Nitrobacteraceae</taxon>
        <taxon>Bradyrhizobium</taxon>
    </lineage>
</organism>
<dbReference type="EMBL" id="LT670818">
    <property type="protein sequence ID" value="SHH09222.1"/>
    <property type="molecule type" value="Genomic_DNA"/>
</dbReference>